<evidence type="ECO:0000313" key="9">
    <source>
        <dbReference type="EMBL" id="VEN75010.1"/>
    </source>
</evidence>
<dbReference type="SFLD" id="SFLDG01386">
    <property type="entry name" value="main_SPASM_domain-containing"/>
    <property type="match status" value="1"/>
</dbReference>
<dbReference type="InterPro" id="IPR006638">
    <property type="entry name" value="Elp3/MiaA/NifB-like_rSAM"/>
</dbReference>
<evidence type="ECO:0000256" key="5">
    <source>
        <dbReference type="ARBA" id="ARBA00023002"/>
    </source>
</evidence>
<evidence type="ECO:0000256" key="2">
    <source>
        <dbReference type="ARBA" id="ARBA00022485"/>
    </source>
</evidence>
<reference evidence="9" key="1">
    <citation type="submission" date="2019-01" db="EMBL/GenBank/DDBJ databases">
        <authorList>
            <consortium name="Genoscope - CEA"/>
            <person name="William W."/>
        </authorList>
    </citation>
    <scope>NUCLEOTIDE SEQUENCE</scope>
    <source>
        <strain evidence="9">CR-1</strain>
    </source>
</reference>
<dbReference type="GO" id="GO:0051539">
    <property type="term" value="F:4 iron, 4 sulfur cluster binding"/>
    <property type="evidence" value="ECO:0007669"/>
    <property type="project" value="UniProtKB-KW"/>
</dbReference>
<dbReference type="CDD" id="cd01335">
    <property type="entry name" value="Radical_SAM"/>
    <property type="match status" value="1"/>
</dbReference>
<dbReference type="PANTHER" id="PTHR11228:SF7">
    <property type="entry name" value="PQQA PEPTIDE CYCLASE"/>
    <property type="match status" value="1"/>
</dbReference>
<keyword evidence="6" id="KW-0408">Iron</keyword>
<dbReference type="InterPro" id="IPR050377">
    <property type="entry name" value="Radical_SAM_PqqE_MftC-like"/>
</dbReference>
<dbReference type="Gene3D" id="3.20.20.70">
    <property type="entry name" value="Aldolase class I"/>
    <property type="match status" value="1"/>
</dbReference>
<keyword evidence="2" id="KW-0004">4Fe-4S</keyword>
<dbReference type="Pfam" id="PF13186">
    <property type="entry name" value="SPASM"/>
    <property type="match status" value="1"/>
</dbReference>
<proteinExistence type="predicted"/>
<dbReference type="InterPro" id="IPR023885">
    <property type="entry name" value="4Fe4S-binding_SPASM_dom"/>
</dbReference>
<dbReference type="GO" id="GO:0046872">
    <property type="term" value="F:metal ion binding"/>
    <property type="evidence" value="ECO:0007669"/>
    <property type="project" value="UniProtKB-KW"/>
</dbReference>
<keyword evidence="3" id="KW-0949">S-adenosyl-L-methionine</keyword>
<dbReference type="PIRSF" id="PIRSF037420">
    <property type="entry name" value="PQQ_syn_pqqE"/>
    <property type="match status" value="1"/>
</dbReference>
<dbReference type="CDD" id="cd21109">
    <property type="entry name" value="SPASM"/>
    <property type="match status" value="1"/>
</dbReference>
<dbReference type="PROSITE" id="PS51918">
    <property type="entry name" value="RADICAL_SAM"/>
    <property type="match status" value="1"/>
</dbReference>
<comment type="cofactor">
    <cofactor evidence="1">
        <name>[4Fe-4S] cluster</name>
        <dbReference type="ChEBI" id="CHEBI:49883"/>
    </cofactor>
</comment>
<dbReference type="SFLD" id="SFLDG01067">
    <property type="entry name" value="SPASM/twitch_domain_containing"/>
    <property type="match status" value="2"/>
</dbReference>
<dbReference type="InterPro" id="IPR000385">
    <property type="entry name" value="MoaA_NifB_PqqE_Fe-S-bd_CS"/>
</dbReference>
<evidence type="ECO:0000256" key="7">
    <source>
        <dbReference type="ARBA" id="ARBA00023014"/>
    </source>
</evidence>
<accession>A0A484HLC9</accession>
<protein>
    <recommendedName>
        <fullName evidence="8">Radical SAM core domain-containing protein</fullName>
    </recommendedName>
</protein>
<gene>
    <name evidence="9" type="ORF">EPICR_50292</name>
</gene>
<dbReference type="Pfam" id="PF04055">
    <property type="entry name" value="Radical_SAM"/>
    <property type="match status" value="1"/>
</dbReference>
<dbReference type="EMBL" id="CAACVI010000045">
    <property type="protein sequence ID" value="VEN75010.1"/>
    <property type="molecule type" value="Genomic_DNA"/>
</dbReference>
<dbReference type="PROSITE" id="PS01305">
    <property type="entry name" value="MOAA_NIFB_PQQE"/>
    <property type="match status" value="1"/>
</dbReference>
<dbReference type="InterPro" id="IPR034391">
    <property type="entry name" value="AdoMet-like_SPASM_containing"/>
</dbReference>
<dbReference type="GO" id="GO:0032324">
    <property type="term" value="P:molybdopterin cofactor biosynthetic process"/>
    <property type="evidence" value="ECO:0007669"/>
    <property type="project" value="UniProtKB-ARBA"/>
</dbReference>
<sequence>MSAFRFAARHSINNVLQKASYTMDRPFCHPTQIILRITDRCNFRCVMCGVWKSPGKRQDELRTDELKSILLDFKSWLKRSFYVQFTGGEVFLRKDMLDIIRFASSNGIKTLVNSNGSLIDKEMAKKIADSGLDYLTISFDSVDPEIFDGIRGKGAYKQTISGILHANAHKREGMIVGVSAIIMDRNMDQMAPLVRWVEEKGLDRVGFHALNKSGKALSSGPSLNQSLVSDAEELDATIDSLIHLKTMGSPIINSVNSLKRMKNYYRNPFAPRRGSKCMAGFNNLFVLPDGDVKLCNRMDSIGNIRRLPTSEIWRSQEANVIRKGIKNCEEVCLNKCLYGMSLLEKARLFFFLMRKGQYKET</sequence>
<name>A0A484HLC9_9BACT</name>
<dbReference type="InterPro" id="IPR013785">
    <property type="entry name" value="Aldolase_TIM"/>
</dbReference>
<dbReference type="SFLD" id="SFLDS00029">
    <property type="entry name" value="Radical_SAM"/>
    <property type="match status" value="2"/>
</dbReference>
<evidence type="ECO:0000256" key="3">
    <source>
        <dbReference type="ARBA" id="ARBA00022691"/>
    </source>
</evidence>
<evidence type="ECO:0000256" key="6">
    <source>
        <dbReference type="ARBA" id="ARBA00023004"/>
    </source>
</evidence>
<dbReference type="PANTHER" id="PTHR11228">
    <property type="entry name" value="RADICAL SAM DOMAIN PROTEIN"/>
    <property type="match status" value="1"/>
</dbReference>
<keyword evidence="4" id="KW-0479">Metal-binding</keyword>
<evidence type="ECO:0000256" key="4">
    <source>
        <dbReference type="ARBA" id="ARBA00022723"/>
    </source>
</evidence>
<dbReference type="InterPro" id="IPR058240">
    <property type="entry name" value="rSAM_sf"/>
</dbReference>
<dbReference type="InterPro" id="IPR007197">
    <property type="entry name" value="rSAM"/>
</dbReference>
<dbReference type="SMART" id="SM00729">
    <property type="entry name" value="Elp3"/>
    <property type="match status" value="1"/>
</dbReference>
<keyword evidence="7" id="KW-0411">Iron-sulfur</keyword>
<dbReference type="SUPFAM" id="SSF102114">
    <property type="entry name" value="Radical SAM enzymes"/>
    <property type="match status" value="1"/>
</dbReference>
<feature type="domain" description="Radical SAM core" evidence="8">
    <location>
        <begin position="27"/>
        <end position="245"/>
    </location>
</feature>
<organism evidence="9">
    <name type="scientific">uncultured Desulfobacteraceae bacterium</name>
    <dbReference type="NCBI Taxonomy" id="218296"/>
    <lineage>
        <taxon>Bacteria</taxon>
        <taxon>Pseudomonadati</taxon>
        <taxon>Thermodesulfobacteriota</taxon>
        <taxon>Desulfobacteria</taxon>
        <taxon>Desulfobacterales</taxon>
        <taxon>Desulfobacteraceae</taxon>
        <taxon>environmental samples</taxon>
    </lineage>
</organism>
<keyword evidence="5" id="KW-0560">Oxidoreductase</keyword>
<dbReference type="InterPro" id="IPR017200">
    <property type="entry name" value="PqqE-like"/>
</dbReference>
<dbReference type="GO" id="GO:0016491">
    <property type="term" value="F:oxidoreductase activity"/>
    <property type="evidence" value="ECO:0007669"/>
    <property type="project" value="UniProtKB-KW"/>
</dbReference>
<dbReference type="AlphaFoldDB" id="A0A484HLC9"/>
<evidence type="ECO:0000256" key="1">
    <source>
        <dbReference type="ARBA" id="ARBA00001966"/>
    </source>
</evidence>
<evidence type="ECO:0000259" key="8">
    <source>
        <dbReference type="PROSITE" id="PS51918"/>
    </source>
</evidence>
<dbReference type="SFLD" id="SFLDG01387">
    <property type="entry name" value="BtrN-like_SPASM_domain_contain"/>
    <property type="match status" value="1"/>
</dbReference>